<evidence type="ECO:0000313" key="2">
    <source>
        <dbReference type="Proteomes" id="UP001177021"/>
    </source>
</evidence>
<name>A0ACB0K0T3_TRIPR</name>
<protein>
    <submittedName>
        <fullName evidence="1">Uncharacterized protein</fullName>
    </submittedName>
</protein>
<keyword evidence="2" id="KW-1185">Reference proteome</keyword>
<reference evidence="1" key="1">
    <citation type="submission" date="2023-10" db="EMBL/GenBank/DDBJ databases">
        <authorList>
            <person name="Rodriguez Cubillos JULIANA M."/>
            <person name="De Vega J."/>
        </authorList>
    </citation>
    <scope>NUCLEOTIDE SEQUENCE</scope>
</reference>
<evidence type="ECO:0000313" key="1">
    <source>
        <dbReference type="EMBL" id="CAJ2650955.1"/>
    </source>
</evidence>
<comment type="caution">
    <text evidence="1">The sequence shown here is derived from an EMBL/GenBank/DDBJ whole genome shotgun (WGS) entry which is preliminary data.</text>
</comment>
<dbReference type="Proteomes" id="UP001177021">
    <property type="component" value="Unassembled WGS sequence"/>
</dbReference>
<organism evidence="1 2">
    <name type="scientific">Trifolium pratense</name>
    <name type="common">Red clover</name>
    <dbReference type="NCBI Taxonomy" id="57577"/>
    <lineage>
        <taxon>Eukaryota</taxon>
        <taxon>Viridiplantae</taxon>
        <taxon>Streptophyta</taxon>
        <taxon>Embryophyta</taxon>
        <taxon>Tracheophyta</taxon>
        <taxon>Spermatophyta</taxon>
        <taxon>Magnoliopsida</taxon>
        <taxon>eudicotyledons</taxon>
        <taxon>Gunneridae</taxon>
        <taxon>Pentapetalae</taxon>
        <taxon>rosids</taxon>
        <taxon>fabids</taxon>
        <taxon>Fabales</taxon>
        <taxon>Fabaceae</taxon>
        <taxon>Papilionoideae</taxon>
        <taxon>50 kb inversion clade</taxon>
        <taxon>NPAAA clade</taxon>
        <taxon>Hologalegina</taxon>
        <taxon>IRL clade</taxon>
        <taxon>Trifolieae</taxon>
        <taxon>Trifolium</taxon>
    </lineage>
</organism>
<sequence>MPIPISKDAQTKLKGVDFGEEMWHKKNTRCQYQYLKMHKQNSRELTILVKKCKCGVVTNRTQDPNV</sequence>
<gene>
    <name evidence="1" type="ORF">MILVUS5_LOCUS18668</name>
</gene>
<dbReference type="EMBL" id="CASHSV030000109">
    <property type="protein sequence ID" value="CAJ2650955.1"/>
    <property type="molecule type" value="Genomic_DNA"/>
</dbReference>
<accession>A0ACB0K0T3</accession>
<proteinExistence type="predicted"/>